<dbReference type="InterPro" id="IPR007357">
    <property type="entry name" value="PhrB-like"/>
</dbReference>
<proteinExistence type="predicted"/>
<dbReference type="PANTHER" id="PTHR38657:SF1">
    <property type="entry name" value="SLR1343 PROTEIN"/>
    <property type="match status" value="1"/>
</dbReference>
<comment type="caution">
    <text evidence="2">The sequence shown here is derived from an EMBL/GenBank/DDBJ whole genome shotgun (WGS) entry which is preliminary data.</text>
</comment>
<evidence type="ECO:0000313" key="2">
    <source>
        <dbReference type="EMBL" id="MBP3193605.1"/>
    </source>
</evidence>
<feature type="compositionally biased region" description="Basic and acidic residues" evidence="1">
    <location>
        <begin position="160"/>
        <end position="178"/>
    </location>
</feature>
<feature type="region of interest" description="Disordered" evidence="1">
    <location>
        <begin position="160"/>
        <end position="189"/>
    </location>
</feature>
<dbReference type="Gene3D" id="1.10.579.10">
    <property type="entry name" value="DNA Cyclobutane Dipyrimidine Photolyase, subunit A, domain 3"/>
    <property type="match status" value="1"/>
</dbReference>
<evidence type="ECO:0000313" key="3">
    <source>
        <dbReference type="Proteomes" id="UP000673975"/>
    </source>
</evidence>
<dbReference type="EMBL" id="JAFIDN010000012">
    <property type="protein sequence ID" value="MBP3193605.1"/>
    <property type="molecule type" value="Genomic_DNA"/>
</dbReference>
<gene>
    <name evidence="2" type="ORF">NATSA_13090</name>
</gene>
<dbReference type="InterPro" id="IPR036134">
    <property type="entry name" value="Crypto/Photolyase_FAD-like_sf"/>
</dbReference>
<name>A0A8J7RME6_9BACT</name>
<reference evidence="2" key="1">
    <citation type="submission" date="2021-02" db="EMBL/GenBank/DDBJ databases">
        <title>Natronogracilivirga saccharolytica gen. nov. sp. nov. a new anaerobic, haloalkiliphilic carbohydrate-fermenting bacterium from soda lake and proposing of Cyclonatronumiaceae fam. nov. in the phylum Balneolaeota.</title>
        <authorList>
            <person name="Zhilina T.N."/>
            <person name="Sorokin D.Y."/>
            <person name="Zavarzina D.G."/>
            <person name="Toshchakov S.V."/>
            <person name="Kublanov I.V."/>
        </authorList>
    </citation>
    <scope>NUCLEOTIDE SEQUENCE</scope>
    <source>
        <strain evidence="2">Z-1702</strain>
    </source>
</reference>
<feature type="region of interest" description="Disordered" evidence="1">
    <location>
        <begin position="285"/>
        <end position="309"/>
    </location>
</feature>
<dbReference type="Proteomes" id="UP000673975">
    <property type="component" value="Unassembled WGS sequence"/>
</dbReference>
<dbReference type="SUPFAM" id="SSF48173">
    <property type="entry name" value="Cryptochrome/photolyase FAD-binding domain"/>
    <property type="match status" value="1"/>
</dbReference>
<accession>A0A8J7RME6</accession>
<organism evidence="2 3">
    <name type="scientific">Natronogracilivirga saccharolytica</name>
    <dbReference type="NCBI Taxonomy" id="2812953"/>
    <lineage>
        <taxon>Bacteria</taxon>
        <taxon>Pseudomonadati</taxon>
        <taxon>Balneolota</taxon>
        <taxon>Balneolia</taxon>
        <taxon>Balneolales</taxon>
        <taxon>Cyclonatronaceae</taxon>
        <taxon>Natronogracilivirga</taxon>
    </lineage>
</organism>
<dbReference type="RefSeq" id="WP_210513063.1">
    <property type="nucleotide sequence ID" value="NZ_JAFIDN010000012.1"/>
</dbReference>
<protein>
    <submittedName>
        <fullName evidence="2">Cryptochrome/photolyase family protein</fullName>
    </submittedName>
</protein>
<dbReference type="InterPro" id="IPR014729">
    <property type="entry name" value="Rossmann-like_a/b/a_fold"/>
</dbReference>
<sequence length="526" mass="60598">MRKLLYIHQDQLNLNCFPEELSSVDAVIMAESVADASILPFHKKKLVLEWSARRHFASELEKDGYDVILSQTEKTSAGFLREYLESHRDASIVIMEPAEWTPRMEMMKLADAFGERIRIIPNTFFLADAGSWTDTVRNGYRMEFFYREIRRQTGYLMDDGKPEGGEWNYDDRNRKSLPDDENVPESPSFTPDKITQEVMADVNRLFPDHFGSTEGFAYAVTRKDALQVFRNFLDVRLENFGPYQDAMADGEPFLFHSLISPYLNIGLLTAREVCEAAIEAYDASKKQKTDSGKKGGGSDGNDEGDDSKTLPLNSVEGFLRQIIGWREYIRIYYEAMMPDVREANHFSYGEELPDLYWSADTDMNCLSQATQSVLDHGYAHHIQRLMILSNFSNLTGSDPRRLLDWFWFAFVDAHEWVVLPNVLGMSTFADGGVLASKPYVAGGNYINKMSNHCKSCRYNVKARTGESACPFNYLYWNFVDREHDKLKQNPRIGFMIRTWDKKGEEEKQNIREQSEVFLAELKRYNS</sequence>
<dbReference type="AlphaFoldDB" id="A0A8J7RME6"/>
<keyword evidence="3" id="KW-1185">Reference proteome</keyword>
<dbReference type="Gene3D" id="3.40.50.620">
    <property type="entry name" value="HUPs"/>
    <property type="match status" value="1"/>
</dbReference>
<evidence type="ECO:0000256" key="1">
    <source>
        <dbReference type="SAM" id="MobiDB-lite"/>
    </source>
</evidence>
<dbReference type="PANTHER" id="PTHR38657">
    <property type="entry name" value="SLR1343 PROTEIN"/>
    <property type="match status" value="1"/>
</dbReference>
<dbReference type="Pfam" id="PF04244">
    <property type="entry name" value="DPRP"/>
    <property type="match status" value="1"/>
</dbReference>
<dbReference type="Gene3D" id="1.10.10.1710">
    <property type="entry name" value="Deoxyribodipyrimidine photolyase-related"/>
    <property type="match status" value="1"/>
</dbReference>
<dbReference type="Gene3D" id="1.25.40.80">
    <property type="match status" value="1"/>
</dbReference>
<dbReference type="InterPro" id="IPR052551">
    <property type="entry name" value="UV-DNA_repair_photolyase"/>
</dbReference>